<reference evidence="2" key="1">
    <citation type="submission" date="2015-02" db="EMBL/GenBank/DDBJ databases">
        <authorList>
            <person name="Chooi Y.-H."/>
        </authorList>
    </citation>
    <scope>NUCLEOTIDE SEQUENCE [LARGE SCALE GENOMIC DNA]</scope>
    <source>
        <strain evidence="2">LAMA 915</strain>
    </source>
</reference>
<evidence type="ECO:0000313" key="2">
    <source>
        <dbReference type="EMBL" id="KNH02208.1"/>
    </source>
</evidence>
<name>A0A0L1KE41_9SPHN</name>
<organism evidence="2 3">
    <name type="scientific">Qipengyuania citrea LAMA 915</name>
    <dbReference type="NCBI Taxonomy" id="1306953"/>
    <lineage>
        <taxon>Bacteria</taxon>
        <taxon>Pseudomonadati</taxon>
        <taxon>Pseudomonadota</taxon>
        <taxon>Alphaproteobacteria</taxon>
        <taxon>Sphingomonadales</taxon>
        <taxon>Erythrobacteraceae</taxon>
        <taxon>Qipengyuania</taxon>
    </lineage>
</organism>
<dbReference type="RefSeq" id="WP_050600147.1">
    <property type="nucleotide sequence ID" value="NZ_JYNE01000023.1"/>
</dbReference>
<dbReference type="EMBL" id="JYNE01000023">
    <property type="protein sequence ID" value="KNH02208.1"/>
    <property type="molecule type" value="Genomic_DNA"/>
</dbReference>
<accession>A0A0L1KE41</accession>
<dbReference type="Proteomes" id="UP000037446">
    <property type="component" value="Unassembled WGS sequence"/>
</dbReference>
<comment type="caution">
    <text evidence="2">The sequence shown here is derived from an EMBL/GenBank/DDBJ whole genome shotgun (WGS) entry which is preliminary data.</text>
</comment>
<dbReference type="InterPro" id="IPR002372">
    <property type="entry name" value="PQQ_rpt_dom"/>
</dbReference>
<proteinExistence type="predicted"/>
<dbReference type="SUPFAM" id="SSF50998">
    <property type="entry name" value="Quinoprotein alcohol dehydrogenase-like"/>
    <property type="match status" value="1"/>
</dbReference>
<dbReference type="Gene3D" id="2.140.10.10">
    <property type="entry name" value="Quinoprotein alcohol dehydrogenase-like superfamily"/>
    <property type="match status" value="1"/>
</dbReference>
<dbReference type="Pfam" id="PF01011">
    <property type="entry name" value="PQQ"/>
    <property type="match status" value="1"/>
</dbReference>
<evidence type="ECO:0000313" key="3">
    <source>
        <dbReference type="Proteomes" id="UP000037446"/>
    </source>
</evidence>
<dbReference type="InterPro" id="IPR011047">
    <property type="entry name" value="Quinoprotein_ADH-like_sf"/>
</dbReference>
<dbReference type="PATRIC" id="fig|1306953.7.peg.2538"/>
<dbReference type="AlphaFoldDB" id="A0A0L1KE41"/>
<protein>
    <submittedName>
        <fullName evidence="2">Putative dehydrogenase pyrroloquinoline-quinone</fullName>
    </submittedName>
</protein>
<sequence length="118" mass="13200">MVWAYQIVRHDLWDYDLASQSLVADIEVDGVSTPIVAQATKMGFVFVLSRETGEPIHPVEERPVPHSDLPRETAALTQRFAAIRLHEMGKDLPPIFALSDAHVTKCEEMLKGTRYAGI</sequence>
<evidence type="ECO:0000259" key="1">
    <source>
        <dbReference type="Pfam" id="PF01011"/>
    </source>
</evidence>
<gene>
    <name evidence="2" type="ORF">J121_2452</name>
</gene>
<dbReference type="STRING" id="1306953.J121_2452"/>
<feature type="domain" description="Pyrrolo-quinoline quinone repeat" evidence="1">
    <location>
        <begin position="2"/>
        <end position="117"/>
    </location>
</feature>